<protein>
    <submittedName>
        <fullName evidence="1">Uncharacterized protein</fullName>
    </submittedName>
</protein>
<gene>
    <name evidence="1" type="ORF">RL38J1_024</name>
</gene>
<proteinExistence type="predicted"/>
<sequence length="66" mass="7949">MELMEGMELRRWAKEEVIDAIDKMIREKFADKVNELSFDERYALIEQRNRAAKIYGLDQKGMKYFS</sequence>
<name>A0A6B9J738_9CAUD</name>
<keyword evidence="2" id="KW-1185">Reference proteome</keyword>
<reference evidence="1 2" key="1">
    <citation type="submission" date="2019-10" db="EMBL/GenBank/DDBJ databases">
        <title>Complete genome sequence of bacteriophage vB_RLeM_RL38JI.</title>
        <authorList>
            <person name="Gunathilake D."/>
            <person name="Bhat S."/>
            <person name="Yost C.K."/>
            <person name="Hynes M.F."/>
        </authorList>
    </citation>
    <scope>NUCLEOTIDE SEQUENCE [LARGE SCALE GENOMIC DNA]</scope>
</reference>
<dbReference type="Proteomes" id="UP000436513">
    <property type="component" value="Segment"/>
</dbReference>
<accession>A0A6B9J738</accession>
<evidence type="ECO:0000313" key="1">
    <source>
        <dbReference type="EMBL" id="QGZ14071.1"/>
    </source>
</evidence>
<dbReference type="EMBL" id="MN549360">
    <property type="protein sequence ID" value="QGZ14071.1"/>
    <property type="molecule type" value="Genomic_DNA"/>
</dbReference>
<evidence type="ECO:0000313" key="2">
    <source>
        <dbReference type="Proteomes" id="UP000436513"/>
    </source>
</evidence>
<organism evidence="1 2">
    <name type="scientific">Rhizobium phage RL38J1</name>
    <dbReference type="NCBI Taxonomy" id="2663232"/>
    <lineage>
        <taxon>Viruses</taxon>
        <taxon>Duplodnaviria</taxon>
        <taxon>Heunggongvirae</taxon>
        <taxon>Uroviricota</taxon>
        <taxon>Caudoviricetes</taxon>
        <taxon>Pootjesviridae</taxon>
        <taxon>Innesvirus</taxon>
        <taxon>Innesvirus RL38J1</taxon>
    </lineage>
</organism>